<dbReference type="Proteomes" id="UP000294616">
    <property type="component" value="Unassembled WGS sequence"/>
</dbReference>
<feature type="region of interest" description="Disordered" evidence="1">
    <location>
        <begin position="113"/>
        <end position="178"/>
    </location>
</feature>
<keyword evidence="2" id="KW-1133">Transmembrane helix</keyword>
<feature type="transmembrane region" description="Helical" evidence="2">
    <location>
        <begin position="14"/>
        <end position="33"/>
    </location>
</feature>
<dbReference type="OrthoDB" id="676306at2"/>
<reference evidence="3 4" key="1">
    <citation type="submission" date="2019-03" db="EMBL/GenBank/DDBJ databases">
        <title>Genomic Encyclopedia of Archaeal and Bacterial Type Strains, Phase II (KMG-II): from individual species to whole genera.</title>
        <authorList>
            <person name="Goeker M."/>
        </authorList>
    </citation>
    <scope>NUCLEOTIDE SEQUENCE [LARGE SCALE GENOMIC DNA]</scope>
    <source>
        <strain evidence="3 4">DSM 22554</strain>
    </source>
</reference>
<feature type="compositionally biased region" description="Polar residues" evidence="1">
    <location>
        <begin position="113"/>
        <end position="124"/>
    </location>
</feature>
<dbReference type="EMBL" id="SMGO01000001">
    <property type="protein sequence ID" value="TCK85754.1"/>
    <property type="molecule type" value="Genomic_DNA"/>
</dbReference>
<dbReference type="AlphaFoldDB" id="A0A4R1M4E2"/>
<gene>
    <name evidence="3" type="ORF">C8N28_1067</name>
</gene>
<dbReference type="RefSeq" id="WP_132222205.1">
    <property type="nucleotide sequence ID" value="NZ_SMGO01000001.1"/>
</dbReference>
<sequence>MSLYQEEENNYPKAVLISTAIMLILFALSYFIILGNPMPQFGTGGIIVNYGTSPEGMGDNYMSVDEPSMDPNANNALPDRVVPNETPQPVASQQASDKAIVTQDMEDAPAVVTKTNKPSTTPTVTPEKPVSKPTVNPNALYTGNKNNASGTGDGTGTTPGNQGSVNGDPLAANYGEGGSGFGDASLSLENRRFVRSPQIEDDGQQSGRVAVEVRVDRDGNIISARAGVRGTTLTNQTLWDKCERAALSAQLNRLEKAPPSQTGVIVFNFKLR</sequence>
<proteinExistence type="predicted"/>
<evidence type="ECO:0000256" key="2">
    <source>
        <dbReference type="SAM" id="Phobius"/>
    </source>
</evidence>
<organism evidence="3 4">
    <name type="scientific">Albibacterium bauzanense</name>
    <dbReference type="NCBI Taxonomy" id="653929"/>
    <lineage>
        <taxon>Bacteria</taxon>
        <taxon>Pseudomonadati</taxon>
        <taxon>Bacteroidota</taxon>
        <taxon>Sphingobacteriia</taxon>
        <taxon>Sphingobacteriales</taxon>
        <taxon>Sphingobacteriaceae</taxon>
        <taxon>Albibacterium</taxon>
    </lineage>
</organism>
<keyword evidence="4" id="KW-1185">Reference proteome</keyword>
<keyword evidence="2" id="KW-0812">Transmembrane</keyword>
<name>A0A4R1M4E2_9SPHI</name>
<evidence type="ECO:0000256" key="1">
    <source>
        <dbReference type="SAM" id="MobiDB-lite"/>
    </source>
</evidence>
<comment type="caution">
    <text evidence="3">The sequence shown here is derived from an EMBL/GenBank/DDBJ whole genome shotgun (WGS) entry which is preliminary data.</text>
</comment>
<protein>
    <submittedName>
        <fullName evidence="3">Outer membrane transport energization protein TonB</fullName>
    </submittedName>
</protein>
<evidence type="ECO:0000313" key="3">
    <source>
        <dbReference type="EMBL" id="TCK85754.1"/>
    </source>
</evidence>
<evidence type="ECO:0000313" key="4">
    <source>
        <dbReference type="Proteomes" id="UP000294616"/>
    </source>
</evidence>
<accession>A0A4R1M4E2</accession>
<keyword evidence="2" id="KW-0472">Membrane</keyword>
<feature type="compositionally biased region" description="Polar residues" evidence="1">
    <location>
        <begin position="133"/>
        <end position="149"/>
    </location>
</feature>